<accession>A0A839A5R8</accession>
<dbReference type="SUPFAM" id="SSF54427">
    <property type="entry name" value="NTF2-like"/>
    <property type="match status" value="1"/>
</dbReference>
<dbReference type="EMBL" id="JACAOA010000018">
    <property type="protein sequence ID" value="MBA5729586.1"/>
    <property type="molecule type" value="Genomic_DNA"/>
</dbReference>
<feature type="domain" description="SnoaL-like" evidence="1">
    <location>
        <begin position="12"/>
        <end position="101"/>
    </location>
</feature>
<dbReference type="AlphaFoldDB" id="A0A839A5R8"/>
<reference evidence="2 3" key="1">
    <citation type="submission" date="2020-06" db="EMBL/GenBank/DDBJ databases">
        <title>Reclassification of Facklamia ignava, Facklamia soureckii and Facklami tabacinasalis as Falseniella iganva gen. nov., comb. nov., Hutsoniella ignava gen. nov., comb. nov., and Ruoffia tabacinasalis gen. nov., comb. nov and description of Ruoffia haltotolerans sp. nov., isolated from hypersaline Inland Sea of Qatar.</title>
        <authorList>
            <person name="Fotedar R."/>
            <person name="Sankaranarayanan K."/>
            <person name="Lawson P."/>
            <person name="Caldwell M."/>
            <person name="Zeyara A."/>
            <person name="Al Malki A."/>
            <person name="Ali M."/>
        </authorList>
    </citation>
    <scope>NUCLEOTIDE SEQUENCE [LARGE SCALE GENOMIC DNA]</scope>
    <source>
        <strain evidence="2 3">INB8</strain>
    </source>
</reference>
<organism evidence="2 3">
    <name type="scientific">Ruoffia halotolerans</name>
    <dbReference type="NCBI Taxonomy" id="2748684"/>
    <lineage>
        <taxon>Bacteria</taxon>
        <taxon>Bacillati</taxon>
        <taxon>Bacillota</taxon>
        <taxon>Bacilli</taxon>
        <taxon>Lactobacillales</taxon>
        <taxon>Aerococcaceae</taxon>
        <taxon>Ruoffia</taxon>
    </lineage>
</organism>
<evidence type="ECO:0000313" key="3">
    <source>
        <dbReference type="Proteomes" id="UP000571018"/>
    </source>
</evidence>
<proteinExistence type="predicted"/>
<name>A0A839A5R8_9LACT</name>
<comment type="caution">
    <text evidence="2">The sequence shown here is derived from an EMBL/GenBank/DDBJ whole genome shotgun (WGS) entry which is preliminary data.</text>
</comment>
<dbReference type="InterPro" id="IPR037401">
    <property type="entry name" value="SnoaL-like"/>
</dbReference>
<gene>
    <name evidence="2" type="ORF">HW423_07295</name>
</gene>
<keyword evidence="3" id="KW-1185">Reference proteome</keyword>
<protein>
    <submittedName>
        <fullName evidence="2">Nuclear transport factor 2 family protein</fullName>
    </submittedName>
</protein>
<evidence type="ECO:0000259" key="1">
    <source>
        <dbReference type="Pfam" id="PF12680"/>
    </source>
</evidence>
<dbReference type="RefSeq" id="WP_218931281.1">
    <property type="nucleotide sequence ID" value="NZ_JACAOA010000018.1"/>
</dbReference>
<dbReference type="Pfam" id="PF12680">
    <property type="entry name" value="SnoaL_2"/>
    <property type="match status" value="1"/>
</dbReference>
<evidence type="ECO:0000313" key="2">
    <source>
        <dbReference type="EMBL" id="MBA5729586.1"/>
    </source>
</evidence>
<dbReference type="InterPro" id="IPR032710">
    <property type="entry name" value="NTF2-like_dom_sf"/>
</dbReference>
<sequence>MIDKIARDFSLGEFESAYSYLSEDIKWHVVGESKTQGREAVIARCKETRAYFDSIKTYFTVFKLIESGNQVIITGSAIIDNNGAVSRIDACDLYTFDEENQLIEIESYCVSI</sequence>
<dbReference type="Gene3D" id="3.10.450.50">
    <property type="match status" value="1"/>
</dbReference>
<dbReference type="Proteomes" id="UP000571018">
    <property type="component" value="Unassembled WGS sequence"/>
</dbReference>